<evidence type="ECO:0000313" key="7">
    <source>
        <dbReference type="EMBL" id="AFU58667.1"/>
    </source>
</evidence>
<keyword evidence="8" id="KW-1185">Reference proteome</keyword>
<evidence type="ECO:0000256" key="3">
    <source>
        <dbReference type="ARBA" id="ARBA00023274"/>
    </source>
</evidence>
<dbReference type="InterPro" id="IPR001063">
    <property type="entry name" value="Ribosomal_uL22"/>
</dbReference>
<sequence length="161" mass="18568">MIDMPQFGYAFQNYDKTKHVRASIREKDISHKHSREIAVAIKGMSIEKAREFLENVIARKEAVPYRRYNMEVAHRSNIRDGFFAGRFPEKAAGEFLKLLDNLESNAEYKGMDLDRLRIVSAAVHKGTKLQRFQPRAMGRSSPKYDTLVHVELVAQEARGEE</sequence>
<dbReference type="SUPFAM" id="SSF54843">
    <property type="entry name" value="Ribosomal protein L22"/>
    <property type="match status" value="1"/>
</dbReference>
<dbReference type="InterPro" id="IPR057265">
    <property type="entry name" value="Ribosomal_uL22_arc-type"/>
</dbReference>
<dbReference type="GO" id="GO:0022625">
    <property type="term" value="C:cytosolic large ribosomal subunit"/>
    <property type="evidence" value="ECO:0007669"/>
    <property type="project" value="UniProtKB-UniRule"/>
</dbReference>
<dbReference type="GO" id="GO:0003735">
    <property type="term" value="F:structural constituent of ribosome"/>
    <property type="evidence" value="ECO:0007669"/>
    <property type="project" value="UniProtKB-UniRule"/>
</dbReference>
<proteinExistence type="inferred from homology"/>
<accession>K0IK63</accession>
<dbReference type="GO" id="GO:0002181">
    <property type="term" value="P:cytoplasmic translation"/>
    <property type="evidence" value="ECO:0007669"/>
    <property type="project" value="TreeGrafter"/>
</dbReference>
<reference evidence="7 8" key="1">
    <citation type="journal article" date="2012" name="Environ. Microbiol.">
        <title>The genome of the ammonia-oxidizing Candidatus Nitrososphaera gargensis: insights into metabolic versatility and environmental adaptations.</title>
        <authorList>
            <person name="Spang A."/>
            <person name="Poehlein A."/>
            <person name="Offre P."/>
            <person name="Zumbragel S."/>
            <person name="Haider S."/>
            <person name="Rychlik N."/>
            <person name="Nowka B."/>
            <person name="Schmeisser C."/>
            <person name="Lebedeva E.V."/>
            <person name="Rattei T."/>
            <person name="Bohm C."/>
            <person name="Schmid M."/>
            <person name="Galushko A."/>
            <person name="Hatzenpichler R."/>
            <person name="Weinmaier T."/>
            <person name="Daniel R."/>
            <person name="Schleper C."/>
            <person name="Spieck E."/>
            <person name="Streit W."/>
            <person name="Wagner M."/>
        </authorList>
    </citation>
    <scope>NUCLEOTIDE SEQUENCE [LARGE SCALE GENOMIC DNA]</scope>
    <source>
        <strain evidence="8">Ga9.2</strain>
    </source>
</reference>
<keyword evidence="4 6" id="KW-0699">rRNA-binding</keyword>
<organism evidence="7 8">
    <name type="scientific">Nitrososphaera gargensis (strain Ga9.2)</name>
    <dbReference type="NCBI Taxonomy" id="1237085"/>
    <lineage>
        <taxon>Archaea</taxon>
        <taxon>Nitrososphaerota</taxon>
        <taxon>Nitrososphaeria</taxon>
        <taxon>Nitrososphaerales</taxon>
        <taxon>Nitrososphaeraceae</taxon>
        <taxon>Nitrososphaera</taxon>
    </lineage>
</organism>
<dbReference type="InParanoid" id="K0IK63"/>
<dbReference type="CDD" id="cd00336">
    <property type="entry name" value="Ribosomal_L22"/>
    <property type="match status" value="1"/>
</dbReference>
<comment type="function">
    <text evidence="4">The globular domain of the protein is located near the polypeptide exit tunnel on the outside of the subunit, while an extended beta-hairpin is found that lines the wall of the exit tunnel in the center of the 70S ribosome.</text>
</comment>
<dbReference type="GO" id="GO:0019843">
    <property type="term" value="F:rRNA binding"/>
    <property type="evidence" value="ECO:0007669"/>
    <property type="project" value="UniProtKB-UniRule"/>
</dbReference>
<comment type="function">
    <text evidence="4 6">This protein binds specifically to 23S rRNA. It makes multiple contacts with different domains of the 23S rRNA in the assembled 50S subunit and ribosome.</text>
</comment>
<dbReference type="NCBIfam" id="TIGR01038">
    <property type="entry name" value="uL22_arch_euk"/>
    <property type="match status" value="1"/>
</dbReference>
<dbReference type="HAMAP" id="MF_01331_A">
    <property type="entry name" value="Ribosomal_uL22_A"/>
    <property type="match status" value="1"/>
</dbReference>
<keyword evidence="2 4" id="KW-0689">Ribosomal protein</keyword>
<dbReference type="Proteomes" id="UP000008037">
    <property type="component" value="Chromosome"/>
</dbReference>
<dbReference type="InterPro" id="IPR036394">
    <property type="entry name" value="Ribosomal_uL22_sf"/>
</dbReference>
<evidence type="ECO:0000256" key="2">
    <source>
        <dbReference type="ARBA" id="ARBA00022980"/>
    </source>
</evidence>
<dbReference type="FunCoup" id="K0IK63">
    <property type="interactions" value="181"/>
</dbReference>
<dbReference type="NCBIfam" id="NF003260">
    <property type="entry name" value="PRK04223.1"/>
    <property type="match status" value="1"/>
</dbReference>
<dbReference type="PANTHER" id="PTHR11593:SF10">
    <property type="entry name" value="60S RIBOSOMAL PROTEIN L17"/>
    <property type="match status" value="1"/>
</dbReference>
<dbReference type="Pfam" id="PF00237">
    <property type="entry name" value="Ribosomal_L22"/>
    <property type="match status" value="1"/>
</dbReference>
<evidence type="ECO:0000256" key="1">
    <source>
        <dbReference type="ARBA" id="ARBA00009451"/>
    </source>
</evidence>
<evidence type="ECO:0000256" key="4">
    <source>
        <dbReference type="HAMAP-Rule" id="MF_01331"/>
    </source>
</evidence>
<protein>
    <recommendedName>
        <fullName evidence="4">Large ribosomal subunit protein uL22</fullName>
    </recommendedName>
</protein>
<dbReference type="KEGG" id="nga:Ngar_c17340"/>
<dbReference type="InterPro" id="IPR005721">
    <property type="entry name" value="Ribosomal_uL22_euk/arc"/>
</dbReference>
<dbReference type="PATRIC" id="fig|1237085.11.peg.1708"/>
<keyword evidence="4 6" id="KW-0694">RNA-binding</keyword>
<evidence type="ECO:0000313" key="8">
    <source>
        <dbReference type="Proteomes" id="UP000008037"/>
    </source>
</evidence>
<keyword evidence="3 4" id="KW-0687">Ribonucleoprotein</keyword>
<dbReference type="AlphaFoldDB" id="K0IK63"/>
<dbReference type="Gene3D" id="3.90.470.10">
    <property type="entry name" value="Ribosomal protein L22/L17"/>
    <property type="match status" value="1"/>
</dbReference>
<dbReference type="HOGENOM" id="CLU_083987_0_2_2"/>
<name>K0IK63_NITGG</name>
<evidence type="ECO:0000256" key="5">
    <source>
        <dbReference type="RuleBase" id="RU004005"/>
    </source>
</evidence>
<evidence type="ECO:0000256" key="6">
    <source>
        <dbReference type="RuleBase" id="RU004007"/>
    </source>
</evidence>
<dbReference type="EMBL" id="CP002408">
    <property type="protein sequence ID" value="AFU58667.1"/>
    <property type="molecule type" value="Genomic_DNA"/>
</dbReference>
<comment type="similarity">
    <text evidence="1 4 5">Belongs to the universal ribosomal protein uL22 family.</text>
</comment>
<dbReference type="PANTHER" id="PTHR11593">
    <property type="entry name" value="60S RIBOSOMAL PROTEIN L17"/>
    <property type="match status" value="1"/>
</dbReference>
<gene>
    <name evidence="4" type="primary">rpl22</name>
    <name evidence="7" type="ordered locus">Ngar_c17340</name>
</gene>
<comment type="subunit">
    <text evidence="4 6">Part of the 50S ribosomal subunit.</text>
</comment>
<dbReference type="STRING" id="1237085.Ngar_c17340"/>